<protein>
    <recommendedName>
        <fullName evidence="3">DUF982 domain-containing protein</fullName>
    </recommendedName>
</protein>
<keyword evidence="2" id="KW-1185">Reference proteome</keyword>
<dbReference type="EMBL" id="CP006880">
    <property type="protein sequence ID" value="AJD44655.1"/>
    <property type="molecule type" value="Genomic_DNA"/>
</dbReference>
<proteinExistence type="predicted"/>
<sequence length="103" mass="11579">MPLNDVPWTRPVRIRLQCGLERTFTGAYDALDFLENEWPLRHGERHERALKTCRGALNGTIPAVIAREAFLAACLEAGMPAVMVPWKRRPAIHPARPVRAAIV</sequence>
<dbReference type="HOGENOM" id="CLU_134423_3_0_5"/>
<dbReference type="Gene3D" id="6.10.250.730">
    <property type="match status" value="1"/>
</dbReference>
<dbReference type="KEGG" id="rga:RGR602_PC00616"/>
<dbReference type="Pfam" id="PF06169">
    <property type="entry name" value="DUF982"/>
    <property type="match status" value="1"/>
</dbReference>
<evidence type="ECO:0000313" key="2">
    <source>
        <dbReference type="Proteomes" id="UP000031368"/>
    </source>
</evidence>
<dbReference type="InterPro" id="IPR010385">
    <property type="entry name" value="DUF982"/>
</dbReference>
<name>A0A0B4XCY9_9HYPH</name>
<accession>A0A0B4XCY9</accession>
<dbReference type="Proteomes" id="UP000031368">
    <property type="component" value="Plasmid pRgalR602c"/>
</dbReference>
<dbReference type="RefSeq" id="WP_040114972.1">
    <property type="nucleotide sequence ID" value="NZ_CP006880.1"/>
</dbReference>
<evidence type="ECO:0000313" key="1">
    <source>
        <dbReference type="EMBL" id="AJD44655.1"/>
    </source>
</evidence>
<dbReference type="AlphaFoldDB" id="A0A0B4XCY9"/>
<gene>
    <name evidence="1" type="ORF">RGR602_PC00616</name>
</gene>
<geneLocation type="plasmid" evidence="1 2">
    <name>pRgalR602c</name>
</geneLocation>
<organism evidence="1 2">
    <name type="scientific">Rhizobium gallicum bv. gallicum R602sp</name>
    <dbReference type="NCBI Taxonomy" id="1041138"/>
    <lineage>
        <taxon>Bacteria</taxon>
        <taxon>Pseudomonadati</taxon>
        <taxon>Pseudomonadota</taxon>
        <taxon>Alphaproteobacteria</taxon>
        <taxon>Hyphomicrobiales</taxon>
        <taxon>Rhizobiaceae</taxon>
        <taxon>Rhizobium/Agrobacterium group</taxon>
        <taxon>Rhizobium</taxon>
    </lineage>
</organism>
<keyword evidence="1" id="KW-0614">Plasmid</keyword>
<evidence type="ECO:0008006" key="3">
    <source>
        <dbReference type="Google" id="ProtNLM"/>
    </source>
</evidence>
<reference evidence="1 2" key="1">
    <citation type="submission" date="2013-11" db="EMBL/GenBank/DDBJ databases">
        <title>Complete genome sequence of Rhizobium gallicum bv. gallicum R602.</title>
        <authorList>
            <person name="Bustos P."/>
            <person name="Santamaria R.I."/>
            <person name="Lozano L."/>
            <person name="Acosta J.L."/>
            <person name="Ormeno-Orrillo E."/>
            <person name="Rogel M.A."/>
            <person name="Romero D."/>
            <person name="Cevallos M.A."/>
            <person name="Martinez-Romero E."/>
            <person name="Gonzalez V."/>
        </authorList>
    </citation>
    <scope>NUCLEOTIDE SEQUENCE [LARGE SCALE GENOMIC DNA]</scope>
    <source>
        <strain evidence="1 2">R602</strain>
        <plasmid evidence="1 2">pRgalR602c</plasmid>
    </source>
</reference>